<evidence type="ECO:0000256" key="6">
    <source>
        <dbReference type="ARBA" id="ARBA00022786"/>
    </source>
</evidence>
<dbReference type="Proteomes" id="UP000663869">
    <property type="component" value="Unassembled WGS sequence"/>
</dbReference>
<dbReference type="GO" id="GO:0043161">
    <property type="term" value="P:proteasome-mediated ubiquitin-dependent protein catabolic process"/>
    <property type="evidence" value="ECO:0007669"/>
    <property type="project" value="TreeGrafter"/>
</dbReference>
<keyword evidence="3" id="KW-0479">Metal-binding</keyword>
<dbReference type="GO" id="GO:0004842">
    <property type="term" value="F:ubiquitin-protein transferase activity"/>
    <property type="evidence" value="ECO:0007669"/>
    <property type="project" value="TreeGrafter"/>
</dbReference>
<evidence type="ECO:0000256" key="5">
    <source>
        <dbReference type="ARBA" id="ARBA00022771"/>
    </source>
</evidence>
<dbReference type="GO" id="GO:0097039">
    <property type="term" value="P:protein linear polyubiquitination"/>
    <property type="evidence" value="ECO:0007669"/>
    <property type="project" value="TreeGrafter"/>
</dbReference>
<dbReference type="EMBL" id="CAJNYT010001785">
    <property type="protein sequence ID" value="CAF3430311.1"/>
    <property type="molecule type" value="Genomic_DNA"/>
</dbReference>
<dbReference type="SUPFAM" id="SSF57850">
    <property type="entry name" value="RING/U-box"/>
    <property type="match status" value="2"/>
</dbReference>
<dbReference type="AlphaFoldDB" id="A0A820JYP8"/>
<dbReference type="PROSITE" id="PS51873">
    <property type="entry name" value="TRIAD"/>
    <property type="match status" value="1"/>
</dbReference>
<evidence type="ECO:0000259" key="9">
    <source>
        <dbReference type="PROSITE" id="PS51873"/>
    </source>
</evidence>
<evidence type="ECO:0000313" key="13">
    <source>
        <dbReference type="EMBL" id="CAF4333023.1"/>
    </source>
</evidence>
<dbReference type="InterPro" id="IPR051628">
    <property type="entry name" value="LUBAC_E3_Ligases"/>
</dbReference>
<dbReference type="Proteomes" id="UP000663851">
    <property type="component" value="Unassembled WGS sequence"/>
</dbReference>
<sequence>MSTTSDTYACSACTLIQSIKRSRCEVCNEPNPSFSNLNYGSNTDLSAAAAAAIYDLHTESQVVQCFRCNYINIGSHIRICEGCGENPSDTNGLFTNFPMDYNNETIGDQNNNRKSDFDSDDSGNEVLMLDNTHKSQKNDEPQKIASAVEKGMDNNQLVPYFNRYILILSDQQHQKKSFAEEFLYECMTDIFESLEYKNDQSDGQLTFSACQICYDEDVPMVTMQACGHRVVCIKDFNQYLSVLIRDGNILPWIPCPAETCLVPCHVKNIIEDGGLTYSELLSFLTTYMLKKLSRNENFITCIQCGKGGFLQVGPPKKQKVQCPICNEKQVIEKGVDGDLDADFKKMIKSGELRECPTCRHLTLKEKGVCNVIQCAKCGVWWNWKTREQGHSESDLKQRARMNGTLWEPGELRYQQELEARNPKEFQALLERNGIKYDPNYIRGGWGNQ</sequence>
<evidence type="ECO:0000313" key="14">
    <source>
        <dbReference type="EMBL" id="CAF4406831.1"/>
    </source>
</evidence>
<evidence type="ECO:0000256" key="7">
    <source>
        <dbReference type="ARBA" id="ARBA00022833"/>
    </source>
</evidence>
<dbReference type="EMBL" id="CAJOBO010001064">
    <property type="protein sequence ID" value="CAF4333023.1"/>
    <property type="molecule type" value="Genomic_DNA"/>
</dbReference>
<dbReference type="GO" id="GO:0008270">
    <property type="term" value="F:zinc ion binding"/>
    <property type="evidence" value="ECO:0007669"/>
    <property type="project" value="UniProtKB-KW"/>
</dbReference>
<keyword evidence="4" id="KW-0677">Repeat</keyword>
<evidence type="ECO:0000313" key="15">
    <source>
        <dbReference type="EMBL" id="CAF4475086.1"/>
    </source>
</evidence>
<organism evidence="13 16">
    <name type="scientific">Rotaria socialis</name>
    <dbReference type="NCBI Taxonomy" id="392032"/>
    <lineage>
        <taxon>Eukaryota</taxon>
        <taxon>Metazoa</taxon>
        <taxon>Spiralia</taxon>
        <taxon>Gnathifera</taxon>
        <taxon>Rotifera</taxon>
        <taxon>Eurotatoria</taxon>
        <taxon>Bdelloidea</taxon>
        <taxon>Philodinida</taxon>
        <taxon>Philodinidae</taxon>
        <taxon>Rotaria</taxon>
    </lineage>
</organism>
<keyword evidence="6" id="KW-0833">Ubl conjugation pathway</keyword>
<evidence type="ECO:0000256" key="8">
    <source>
        <dbReference type="SAM" id="MobiDB-lite"/>
    </source>
</evidence>
<evidence type="ECO:0000313" key="12">
    <source>
        <dbReference type="EMBL" id="CAF3430311.1"/>
    </source>
</evidence>
<evidence type="ECO:0000313" key="10">
    <source>
        <dbReference type="EMBL" id="CAF3351093.1"/>
    </source>
</evidence>
<dbReference type="GO" id="GO:0000151">
    <property type="term" value="C:ubiquitin ligase complex"/>
    <property type="evidence" value="ECO:0007669"/>
    <property type="project" value="TreeGrafter"/>
</dbReference>
<dbReference type="InterPro" id="IPR044066">
    <property type="entry name" value="TRIAD_supradom"/>
</dbReference>
<dbReference type="Proteomes" id="UP000663872">
    <property type="component" value="Unassembled WGS sequence"/>
</dbReference>
<evidence type="ECO:0000313" key="11">
    <source>
        <dbReference type="EMBL" id="CAF3427228.1"/>
    </source>
</evidence>
<comment type="caution">
    <text evidence="13">The sequence shown here is derived from an EMBL/GenBank/DDBJ whole genome shotgun (WGS) entry which is preliminary data.</text>
</comment>
<dbReference type="PANTHER" id="PTHR22770">
    <property type="entry name" value="UBIQUITIN CONJUGATING ENZYME 7 INTERACTING PROTEIN-RELATED"/>
    <property type="match status" value="1"/>
</dbReference>
<dbReference type="GO" id="GO:0043130">
    <property type="term" value="F:ubiquitin binding"/>
    <property type="evidence" value="ECO:0007669"/>
    <property type="project" value="TreeGrafter"/>
</dbReference>
<comment type="pathway">
    <text evidence="1">Protein modification; protein ubiquitination.</text>
</comment>
<dbReference type="EMBL" id="CAJNYU010000350">
    <property type="protein sequence ID" value="CAF3351093.1"/>
    <property type="molecule type" value="Genomic_DNA"/>
</dbReference>
<feature type="region of interest" description="Disordered" evidence="8">
    <location>
        <begin position="104"/>
        <end position="124"/>
    </location>
</feature>
<dbReference type="EMBL" id="CAJNYD010002542">
    <property type="protein sequence ID" value="CAF3427228.1"/>
    <property type="molecule type" value="Genomic_DNA"/>
</dbReference>
<keyword evidence="7" id="KW-0862">Zinc</keyword>
<reference evidence="13" key="1">
    <citation type="submission" date="2021-02" db="EMBL/GenBank/DDBJ databases">
        <authorList>
            <person name="Nowell W R."/>
        </authorList>
    </citation>
    <scope>NUCLEOTIDE SEQUENCE</scope>
</reference>
<protein>
    <recommendedName>
        <fullName evidence="9">RING-type domain-containing protein</fullName>
    </recommendedName>
</protein>
<evidence type="ECO:0000256" key="1">
    <source>
        <dbReference type="ARBA" id="ARBA00004906"/>
    </source>
</evidence>
<feature type="domain" description="RING-type" evidence="9">
    <location>
        <begin position="206"/>
        <end position="448"/>
    </location>
</feature>
<keyword evidence="2" id="KW-0808">Transferase</keyword>
<dbReference type="Proteomes" id="UP000663862">
    <property type="component" value="Unassembled WGS sequence"/>
</dbReference>
<dbReference type="EMBL" id="CAJOBR010000168">
    <property type="protein sequence ID" value="CAF4475086.1"/>
    <property type="molecule type" value="Genomic_DNA"/>
</dbReference>
<evidence type="ECO:0000256" key="4">
    <source>
        <dbReference type="ARBA" id="ARBA00022737"/>
    </source>
</evidence>
<name>A0A820JYP8_9BILA</name>
<evidence type="ECO:0000256" key="2">
    <source>
        <dbReference type="ARBA" id="ARBA00022679"/>
    </source>
</evidence>
<proteinExistence type="predicted"/>
<gene>
    <name evidence="10" type="ORF">FME351_LOCUS4496</name>
    <name evidence="12" type="ORF">GRG538_LOCUS12598</name>
    <name evidence="13" type="ORF">HFQ381_LOCUS15583</name>
    <name evidence="11" type="ORF">LUA448_LOCUS20009</name>
    <name evidence="15" type="ORF">QYT958_LOCUS2547</name>
    <name evidence="14" type="ORF">TSG867_LOCUS13410</name>
</gene>
<keyword evidence="5" id="KW-0863">Zinc-finger</keyword>
<accession>A0A820JYP8</accession>
<evidence type="ECO:0000256" key="3">
    <source>
        <dbReference type="ARBA" id="ARBA00022723"/>
    </source>
</evidence>
<evidence type="ECO:0000313" key="16">
    <source>
        <dbReference type="Proteomes" id="UP000663851"/>
    </source>
</evidence>
<dbReference type="PANTHER" id="PTHR22770:SF13">
    <property type="entry name" value="RING-TYPE DOMAIN-CONTAINING PROTEIN"/>
    <property type="match status" value="1"/>
</dbReference>
<dbReference type="EMBL" id="CAJOBQ010000712">
    <property type="protein sequence ID" value="CAF4406831.1"/>
    <property type="molecule type" value="Genomic_DNA"/>
</dbReference>
<dbReference type="Proteomes" id="UP000663848">
    <property type="component" value="Unassembled WGS sequence"/>
</dbReference>
<dbReference type="Proteomes" id="UP000663833">
    <property type="component" value="Unassembled WGS sequence"/>
</dbReference>